<protein>
    <submittedName>
        <fullName evidence="6">ABC transporter ATP-binding protein</fullName>
    </submittedName>
</protein>
<reference evidence="6 7" key="1">
    <citation type="submission" date="2020-02" db="EMBL/GenBank/DDBJ databases">
        <title>Albibacoteraceae fam. nov., the first described family within the subdivision 4 Verrucomicrobia.</title>
        <authorList>
            <person name="Xi F."/>
        </authorList>
    </citation>
    <scope>NUCLEOTIDE SEQUENCE [LARGE SCALE GENOMIC DNA]</scope>
    <source>
        <strain evidence="6 7">CK1056</strain>
    </source>
</reference>
<evidence type="ECO:0000259" key="5">
    <source>
        <dbReference type="PROSITE" id="PS50893"/>
    </source>
</evidence>
<dbReference type="AlphaFoldDB" id="A0A6B2LZA4"/>
<gene>
    <name evidence="6" type="ORF">G0Q06_04855</name>
</gene>
<keyword evidence="4 6" id="KW-0067">ATP-binding</keyword>
<accession>A0A6B2LZA4</accession>
<evidence type="ECO:0000313" key="7">
    <source>
        <dbReference type="Proteomes" id="UP000478417"/>
    </source>
</evidence>
<name>A0A6B2LZA4_9BACT</name>
<evidence type="ECO:0000256" key="2">
    <source>
        <dbReference type="ARBA" id="ARBA00022448"/>
    </source>
</evidence>
<dbReference type="GO" id="GO:0016887">
    <property type="term" value="F:ATP hydrolysis activity"/>
    <property type="evidence" value="ECO:0007669"/>
    <property type="project" value="InterPro"/>
</dbReference>
<dbReference type="Proteomes" id="UP000478417">
    <property type="component" value="Unassembled WGS sequence"/>
</dbReference>
<dbReference type="Gene3D" id="3.40.50.300">
    <property type="entry name" value="P-loop containing nucleotide triphosphate hydrolases"/>
    <property type="match status" value="1"/>
</dbReference>
<proteinExistence type="inferred from homology"/>
<sequence>MSIAIELQDLRVDYGDLTAVNNLSLTIDKGEIYGLVGPNGAGKTSTLNVLATLLVPTYGHVRMAGYDLDRDPDAIRARLGYMPDLAPVVGNLRVWEFLDLYAASYGLAGTEKSKRVDECLELVKLADKRDVLCGTLSRGMTQRVVLAKTLLHKPEILLLDEPASGMDPLARIDLKDALQSVATTGATIIISSHILSELAEMATSIGILHKGRLREHGDVHDVLASMEHAISKVEIELVDGREACRDWLASHNLTATLPEKQPHRIHVELAGGKDAQATLLKDLVQANFQIHGFQARRSSLEDVMRAISTEPEESE</sequence>
<keyword evidence="7" id="KW-1185">Reference proteome</keyword>
<dbReference type="SUPFAM" id="SSF52540">
    <property type="entry name" value="P-loop containing nucleoside triphosphate hydrolases"/>
    <property type="match status" value="1"/>
</dbReference>
<evidence type="ECO:0000256" key="3">
    <source>
        <dbReference type="ARBA" id="ARBA00022741"/>
    </source>
</evidence>
<organism evidence="6 7">
    <name type="scientific">Oceanipulchritudo coccoides</name>
    <dbReference type="NCBI Taxonomy" id="2706888"/>
    <lineage>
        <taxon>Bacteria</taxon>
        <taxon>Pseudomonadati</taxon>
        <taxon>Verrucomicrobiota</taxon>
        <taxon>Opitutia</taxon>
        <taxon>Puniceicoccales</taxon>
        <taxon>Oceanipulchritudinaceae</taxon>
        <taxon>Oceanipulchritudo</taxon>
    </lineage>
</organism>
<dbReference type="InterPro" id="IPR027417">
    <property type="entry name" value="P-loop_NTPase"/>
</dbReference>
<comment type="similarity">
    <text evidence="1">Belongs to the ABC transporter superfamily.</text>
</comment>
<dbReference type="PROSITE" id="PS50893">
    <property type="entry name" value="ABC_TRANSPORTER_2"/>
    <property type="match status" value="1"/>
</dbReference>
<comment type="caution">
    <text evidence="6">The sequence shown here is derived from an EMBL/GenBank/DDBJ whole genome shotgun (WGS) entry which is preliminary data.</text>
</comment>
<dbReference type="InterPro" id="IPR003439">
    <property type="entry name" value="ABC_transporter-like_ATP-bd"/>
</dbReference>
<evidence type="ECO:0000256" key="1">
    <source>
        <dbReference type="ARBA" id="ARBA00005417"/>
    </source>
</evidence>
<feature type="domain" description="ABC transporter" evidence="5">
    <location>
        <begin position="5"/>
        <end position="235"/>
    </location>
</feature>
<dbReference type="Pfam" id="PF00005">
    <property type="entry name" value="ABC_tran"/>
    <property type="match status" value="1"/>
</dbReference>
<dbReference type="SMART" id="SM00382">
    <property type="entry name" value="AAA"/>
    <property type="match status" value="1"/>
</dbReference>
<dbReference type="InterPro" id="IPR003593">
    <property type="entry name" value="AAA+_ATPase"/>
</dbReference>
<dbReference type="CDD" id="cd03230">
    <property type="entry name" value="ABC_DR_subfamily_A"/>
    <property type="match status" value="1"/>
</dbReference>
<keyword evidence="2" id="KW-0813">Transport</keyword>
<evidence type="ECO:0000313" key="6">
    <source>
        <dbReference type="EMBL" id="NDV61773.1"/>
    </source>
</evidence>
<keyword evidence="3" id="KW-0547">Nucleotide-binding</keyword>
<evidence type="ECO:0000256" key="4">
    <source>
        <dbReference type="ARBA" id="ARBA00022840"/>
    </source>
</evidence>
<dbReference type="GO" id="GO:0005524">
    <property type="term" value="F:ATP binding"/>
    <property type="evidence" value="ECO:0007669"/>
    <property type="project" value="UniProtKB-KW"/>
</dbReference>
<dbReference type="PANTHER" id="PTHR43335:SF3">
    <property type="entry name" value="ABC TRANSPORTER"/>
    <property type="match status" value="1"/>
</dbReference>
<dbReference type="PANTHER" id="PTHR43335">
    <property type="entry name" value="ABC TRANSPORTER, ATP-BINDING PROTEIN"/>
    <property type="match status" value="1"/>
</dbReference>
<dbReference type="EMBL" id="JAAGNX010000001">
    <property type="protein sequence ID" value="NDV61773.1"/>
    <property type="molecule type" value="Genomic_DNA"/>
</dbReference>
<dbReference type="RefSeq" id="WP_163963000.1">
    <property type="nucleotide sequence ID" value="NZ_JAAGNX010000001.1"/>
</dbReference>